<gene>
    <name evidence="1" type="ORF">BN000_05060</name>
</gene>
<dbReference type="Proteomes" id="UP000199087">
    <property type="component" value="Unassembled WGS sequence"/>
</dbReference>
<protein>
    <submittedName>
        <fullName evidence="1">Uncharacterized protein</fullName>
    </submittedName>
</protein>
<organism evidence="1 2">
    <name type="scientific">Neobacillus massiliamazoniensis</name>
    <dbReference type="NCBI Taxonomy" id="1499688"/>
    <lineage>
        <taxon>Bacteria</taxon>
        <taxon>Bacillati</taxon>
        <taxon>Bacillota</taxon>
        <taxon>Bacilli</taxon>
        <taxon>Bacillales</taxon>
        <taxon>Bacillaceae</taxon>
        <taxon>Neobacillus</taxon>
    </lineage>
</organism>
<dbReference type="OrthoDB" id="2862832at2"/>
<sequence length="167" mass="19515">MVVVKSVKIDGESLHVFKSSIYIFESSSGFTLELDMIVSEVAVKKYRNEETLILEIELEDGRIINSIMYLKILPGGLPQLNLFCELDDVQEYGDFEKINEYDAWFPNIENGITLEEIRKVEMPNEDVSLKLKLPIDQAEWLKNQKKGNLNEIFKELIYDYWKKQESK</sequence>
<name>A0A0U1P484_9BACI</name>
<evidence type="ECO:0000313" key="1">
    <source>
        <dbReference type="EMBL" id="CRK85001.1"/>
    </source>
</evidence>
<keyword evidence="2" id="KW-1185">Reference proteome</keyword>
<dbReference type="STRING" id="1499688.BN000_05060"/>
<dbReference type="RefSeq" id="WP_090639537.1">
    <property type="nucleotide sequence ID" value="NZ_CVRB01000006.1"/>
</dbReference>
<accession>A0A0U1P484</accession>
<evidence type="ECO:0000313" key="2">
    <source>
        <dbReference type="Proteomes" id="UP000199087"/>
    </source>
</evidence>
<reference evidence="2" key="1">
    <citation type="submission" date="2015-05" db="EMBL/GenBank/DDBJ databases">
        <authorList>
            <person name="Urmite Genomes"/>
        </authorList>
    </citation>
    <scope>NUCLEOTIDE SEQUENCE [LARGE SCALE GENOMIC DNA]</scope>
    <source>
        <strain evidence="2">LF1</strain>
    </source>
</reference>
<proteinExistence type="predicted"/>
<dbReference type="AlphaFoldDB" id="A0A0U1P484"/>
<dbReference type="EMBL" id="CVRB01000006">
    <property type="protein sequence ID" value="CRK85001.1"/>
    <property type="molecule type" value="Genomic_DNA"/>
</dbReference>